<dbReference type="GO" id="GO:0003676">
    <property type="term" value="F:nucleic acid binding"/>
    <property type="evidence" value="ECO:0007669"/>
    <property type="project" value="InterPro"/>
</dbReference>
<name>A0AAQ3P9U7_VIGMU</name>
<keyword evidence="5" id="KW-0511">Multifunctional enzyme</keyword>
<dbReference type="InterPro" id="IPR036397">
    <property type="entry name" value="RNaseH_sf"/>
</dbReference>
<dbReference type="FunFam" id="3.30.70.270:FF:000020">
    <property type="entry name" value="Transposon Tf2-6 polyprotein-like Protein"/>
    <property type="match status" value="1"/>
</dbReference>
<dbReference type="Gene3D" id="3.30.70.270">
    <property type="match status" value="2"/>
</dbReference>
<dbReference type="CDD" id="cd01647">
    <property type="entry name" value="RT_LTR"/>
    <property type="match status" value="1"/>
</dbReference>
<evidence type="ECO:0000256" key="4">
    <source>
        <dbReference type="ARBA" id="ARBA00022759"/>
    </source>
</evidence>
<dbReference type="Pfam" id="PF17919">
    <property type="entry name" value="RT_RNaseH_2"/>
    <property type="match status" value="1"/>
</dbReference>
<dbReference type="GO" id="GO:0004519">
    <property type="term" value="F:endonuclease activity"/>
    <property type="evidence" value="ECO:0007669"/>
    <property type="project" value="UniProtKB-KW"/>
</dbReference>
<dbReference type="InterPro" id="IPR050951">
    <property type="entry name" value="Retrovirus_Pol_polyprotein"/>
</dbReference>
<dbReference type="Gene3D" id="3.10.20.370">
    <property type="match status" value="1"/>
</dbReference>
<dbReference type="PROSITE" id="PS50994">
    <property type="entry name" value="INTEGRASE"/>
    <property type="match status" value="1"/>
</dbReference>
<proteinExistence type="predicted"/>
<dbReference type="Pfam" id="PF24626">
    <property type="entry name" value="SH3_Tf2-1"/>
    <property type="match status" value="1"/>
</dbReference>
<evidence type="ECO:0000259" key="8">
    <source>
        <dbReference type="PROSITE" id="PS50994"/>
    </source>
</evidence>
<dbReference type="InterPro" id="IPR000953">
    <property type="entry name" value="Chromo/chromo_shadow_dom"/>
</dbReference>
<dbReference type="InterPro" id="IPR043128">
    <property type="entry name" value="Rev_trsase/Diguanyl_cyclase"/>
</dbReference>
<evidence type="ECO:0000256" key="1">
    <source>
        <dbReference type="ARBA" id="ARBA00022679"/>
    </source>
</evidence>
<dbReference type="Gene3D" id="3.30.420.10">
    <property type="entry name" value="Ribonuclease H-like superfamily/Ribonuclease H"/>
    <property type="match status" value="1"/>
</dbReference>
<dbReference type="PANTHER" id="PTHR37984">
    <property type="entry name" value="PROTEIN CBG26694"/>
    <property type="match status" value="1"/>
</dbReference>
<dbReference type="Proteomes" id="UP001374535">
    <property type="component" value="Chromosome 1"/>
</dbReference>
<dbReference type="Pfam" id="PF08284">
    <property type="entry name" value="RVP_2"/>
    <property type="match status" value="1"/>
</dbReference>
<dbReference type="EMBL" id="CP144700">
    <property type="protein sequence ID" value="WVZ24525.1"/>
    <property type="molecule type" value="Genomic_DNA"/>
</dbReference>
<evidence type="ECO:0008006" key="11">
    <source>
        <dbReference type="Google" id="ProtNLM"/>
    </source>
</evidence>
<keyword evidence="10" id="KW-1185">Reference proteome</keyword>
<dbReference type="InterPro" id="IPR001584">
    <property type="entry name" value="Integrase_cat-core"/>
</dbReference>
<evidence type="ECO:0000313" key="9">
    <source>
        <dbReference type="EMBL" id="WVZ24525.1"/>
    </source>
</evidence>
<dbReference type="PROSITE" id="PS50013">
    <property type="entry name" value="CHROMO_2"/>
    <property type="match status" value="1"/>
</dbReference>
<dbReference type="SUPFAM" id="SSF56672">
    <property type="entry name" value="DNA/RNA polymerases"/>
    <property type="match status" value="1"/>
</dbReference>
<dbReference type="Gene3D" id="2.40.70.10">
    <property type="entry name" value="Acid Proteases"/>
    <property type="match status" value="1"/>
</dbReference>
<dbReference type="FunFam" id="3.30.70.270:FF:000003">
    <property type="entry name" value="Transposon Ty3-G Gag-Pol polyprotein"/>
    <property type="match status" value="1"/>
</dbReference>
<dbReference type="InterPro" id="IPR000477">
    <property type="entry name" value="RT_dom"/>
</dbReference>
<dbReference type="PANTHER" id="PTHR37984:SF5">
    <property type="entry name" value="PROTEIN NYNRIN-LIKE"/>
    <property type="match status" value="1"/>
</dbReference>
<evidence type="ECO:0000256" key="2">
    <source>
        <dbReference type="ARBA" id="ARBA00022695"/>
    </source>
</evidence>
<sequence length="1386" mass="159335">MAENTRMKELAADITRLKDLPTEISRFAETMERREQELQQWMEHLTLREQDAENRFRTLESTLGSLLQAKPPFTEPTSFQVRNVKLDFPRFDGIEVLQWIFKAEQFFNYYRTPDDQRLIIASIHLEKEVIPWFQMQNRANAFPSWVAFTRALETKFGPSPYECPRATLFKLSQTSSVHDYYTQFTSLANHVQGITAEALLDCFVGGLKPDLKRDVIAQNPASLLRCISLAKLYEEKYIPRNRLHNSPYYPKTQATNTSPMTSQSIRSTSLPPLLSSPHASPSPSNTKPNFVKKFTAAEMQLRHEKGLCFTCDEKFTMSHRCPNKQYFVLQVDEDEILDVQHDPLEDPGETDTPSAVEHHLSYNALKGSSGLGTMKFKGSINGMMVQVLLNSGSSNNFLQPRIAHCLKLPVEPIPNFQVLVGNGNALVAEGLIKDLQVKIQGYMLQLPVYLLPISGADLVLRATWLATLGPHISDYSSLSIKFHVGDQFVTLCGDHSLLPQPANFNHLKRMCHTKAIVELYSLQIHSYPTRNDQLLDLPDNMEPELVLLLHQYKTFFDILNGLPPDRQQNHSIPLVEGASPVKVRPYRYPHRIIIPSTSPFSSPIIFVRKKDDTWRFCTDYRALNVITVKDSFPIPTVDELLDELYGAQFFSKLDLRLGYHQILIKEEDRHKTTFRTHQGHYEWLALMNDIFQGKLRKFVLVFFDDILVYSPTLGDHLQHLEIVLQILQHHQLYAKLSKCSFGLQEVDYLGHTVSGKGVAMNQEKIQAVMQWNIPTNLKQLRGFLGLTGYYRRFIKHYASIAGPLTNLKNDCFKWDEEATNAFDALKAVVTQALVLMLPDFTIPFVLETDVSGSAIGAVLIQNNHPIAYFSKKLNPRLQRQSAYVREFFAITEAVAKFRHYLLGHKFVIRTDQRSLKSLTEQAIQTPEQQKWIHKLLGYDFTIEYKAGKENVVADSLSRSFMMAWSQPQLHFIPELQSALKDDVELKKIIDDCVNNRHLIPHYAVHDGLLYWKDRLIIPASHDLAVMQQDVKQFVQNCLICQQAKSVNSLPLGLLQPLPVQNQIWEDVAMDFITHLPKSQGYTVIMVVIDRLSKYAHLCPLKADYKNKQVAEAFMKTVIKLHDFPKTIVSDRDKVFVSNFWQHLFKLSGTTLNMSTAYHPQSDGQSEALNKCLEMYLRCYTYASPKEWVKFLPWAEFWYNTAYHHSSGMTPFKVVYGREPPQLIQYSVTSYDPPLQPYRQHSVALRKNQKLGMKYFGPFPIVERIGSVAITKIHPVFHSSQLKPCKGDHTQQYIPTITIDSDTSPIIYPVVVLKVRHILQGNQTIKQFLIQWKGLEDSTPTWEDEVALHKAYPDFNLEDKKVRYEEVNFQPGWITDYEVRNLSYELC</sequence>
<feature type="compositionally biased region" description="Polar residues" evidence="6">
    <location>
        <begin position="252"/>
        <end position="266"/>
    </location>
</feature>
<keyword evidence="4" id="KW-0255">Endonuclease</keyword>
<keyword evidence="2" id="KW-0548">Nucleotidyltransferase</keyword>
<accession>A0AAQ3P9U7</accession>
<dbReference type="InterPro" id="IPR041577">
    <property type="entry name" value="RT_RNaseH_2"/>
</dbReference>
<dbReference type="CDD" id="cd00303">
    <property type="entry name" value="retropepsin_like"/>
    <property type="match status" value="1"/>
</dbReference>
<protein>
    <recommendedName>
        <fullName evidence="11">Ty3/gypsy retrotransposon protein</fullName>
    </recommendedName>
</protein>
<dbReference type="InterPro" id="IPR016197">
    <property type="entry name" value="Chromo-like_dom_sf"/>
</dbReference>
<dbReference type="InterPro" id="IPR005162">
    <property type="entry name" value="Retrotrans_gag_dom"/>
</dbReference>
<evidence type="ECO:0000256" key="6">
    <source>
        <dbReference type="SAM" id="MobiDB-lite"/>
    </source>
</evidence>
<dbReference type="Pfam" id="PF00665">
    <property type="entry name" value="rve"/>
    <property type="match status" value="1"/>
</dbReference>
<evidence type="ECO:0000256" key="3">
    <source>
        <dbReference type="ARBA" id="ARBA00022722"/>
    </source>
</evidence>
<dbReference type="GO" id="GO:0016779">
    <property type="term" value="F:nucleotidyltransferase activity"/>
    <property type="evidence" value="ECO:0007669"/>
    <property type="project" value="UniProtKB-KW"/>
</dbReference>
<feature type="compositionally biased region" description="Low complexity" evidence="6">
    <location>
        <begin position="267"/>
        <end position="284"/>
    </location>
</feature>
<reference evidence="9 10" key="1">
    <citation type="journal article" date="2023" name="Life. Sci Alliance">
        <title>Evolutionary insights into 3D genome organization and epigenetic landscape of Vigna mungo.</title>
        <authorList>
            <person name="Junaid A."/>
            <person name="Singh B."/>
            <person name="Bhatia S."/>
        </authorList>
    </citation>
    <scope>NUCLEOTIDE SEQUENCE [LARGE SCALE GENOMIC DNA]</scope>
    <source>
        <strain evidence="9">Urdbean</strain>
    </source>
</reference>
<dbReference type="SUPFAM" id="SSF50630">
    <property type="entry name" value="Acid proteases"/>
    <property type="match status" value="1"/>
</dbReference>
<feature type="domain" description="Integrase catalytic" evidence="8">
    <location>
        <begin position="1054"/>
        <end position="1218"/>
    </location>
</feature>
<dbReference type="SUPFAM" id="SSF53098">
    <property type="entry name" value="Ribonuclease H-like"/>
    <property type="match status" value="1"/>
</dbReference>
<dbReference type="CDD" id="cd09274">
    <property type="entry name" value="RNase_HI_RT_Ty3"/>
    <property type="match status" value="1"/>
</dbReference>
<dbReference type="GO" id="GO:0015074">
    <property type="term" value="P:DNA integration"/>
    <property type="evidence" value="ECO:0007669"/>
    <property type="project" value="InterPro"/>
</dbReference>
<keyword evidence="4" id="KW-0378">Hydrolase</keyword>
<evidence type="ECO:0000259" key="7">
    <source>
        <dbReference type="PROSITE" id="PS50013"/>
    </source>
</evidence>
<dbReference type="Pfam" id="PF03732">
    <property type="entry name" value="Retrotrans_gag"/>
    <property type="match status" value="1"/>
</dbReference>
<evidence type="ECO:0000313" key="10">
    <source>
        <dbReference type="Proteomes" id="UP001374535"/>
    </source>
</evidence>
<organism evidence="9 10">
    <name type="scientific">Vigna mungo</name>
    <name type="common">Black gram</name>
    <name type="synonym">Phaseolus mungo</name>
    <dbReference type="NCBI Taxonomy" id="3915"/>
    <lineage>
        <taxon>Eukaryota</taxon>
        <taxon>Viridiplantae</taxon>
        <taxon>Streptophyta</taxon>
        <taxon>Embryophyta</taxon>
        <taxon>Tracheophyta</taxon>
        <taxon>Spermatophyta</taxon>
        <taxon>Magnoliopsida</taxon>
        <taxon>eudicotyledons</taxon>
        <taxon>Gunneridae</taxon>
        <taxon>Pentapetalae</taxon>
        <taxon>rosids</taxon>
        <taxon>fabids</taxon>
        <taxon>Fabales</taxon>
        <taxon>Fabaceae</taxon>
        <taxon>Papilionoideae</taxon>
        <taxon>50 kb inversion clade</taxon>
        <taxon>NPAAA clade</taxon>
        <taxon>indigoferoid/millettioid clade</taxon>
        <taxon>Phaseoleae</taxon>
        <taxon>Vigna</taxon>
    </lineage>
</organism>
<dbReference type="Pfam" id="PF00078">
    <property type="entry name" value="RVT_1"/>
    <property type="match status" value="1"/>
</dbReference>
<dbReference type="InterPro" id="IPR056924">
    <property type="entry name" value="SH3_Tf2-1"/>
</dbReference>
<gene>
    <name evidence="9" type="ORF">V8G54_003069</name>
</gene>
<dbReference type="InterPro" id="IPR012337">
    <property type="entry name" value="RNaseH-like_sf"/>
</dbReference>
<dbReference type="SUPFAM" id="SSF54160">
    <property type="entry name" value="Chromo domain-like"/>
    <property type="match status" value="1"/>
</dbReference>
<evidence type="ECO:0000256" key="5">
    <source>
        <dbReference type="ARBA" id="ARBA00023268"/>
    </source>
</evidence>
<feature type="region of interest" description="Disordered" evidence="6">
    <location>
        <begin position="244"/>
        <end position="289"/>
    </location>
</feature>
<keyword evidence="1" id="KW-0808">Transferase</keyword>
<keyword evidence="3" id="KW-0540">Nuclease</keyword>
<dbReference type="InterPro" id="IPR021109">
    <property type="entry name" value="Peptidase_aspartic_dom_sf"/>
</dbReference>
<dbReference type="Gene3D" id="3.10.10.10">
    <property type="entry name" value="HIV Type 1 Reverse Transcriptase, subunit A, domain 1"/>
    <property type="match status" value="1"/>
</dbReference>
<dbReference type="InterPro" id="IPR043502">
    <property type="entry name" value="DNA/RNA_pol_sf"/>
</dbReference>
<feature type="domain" description="Chromo" evidence="7">
    <location>
        <begin position="1312"/>
        <end position="1347"/>
    </location>
</feature>